<gene>
    <name evidence="2" type="ORF">MAIT1_04915</name>
</gene>
<accession>A0A1Y2KA87</accession>
<dbReference type="AlphaFoldDB" id="A0A1Y2KA87"/>
<dbReference type="RefSeq" id="WP_085440018.1">
    <property type="nucleotide sequence ID" value="NZ_LVJN01000003.1"/>
</dbReference>
<reference evidence="2 3" key="1">
    <citation type="journal article" date="2016" name="BMC Genomics">
        <title>Combined genomic and structural analyses of a cultured magnetotactic bacterium reveals its niche adaptation to a dynamic environment.</title>
        <authorList>
            <person name="Araujo A.C."/>
            <person name="Morillo V."/>
            <person name="Cypriano J."/>
            <person name="Teixeira L.C."/>
            <person name="Leao P."/>
            <person name="Lyra S."/>
            <person name="Almeida L.G."/>
            <person name="Bazylinski D.A."/>
            <person name="Vasconcellos A.T."/>
            <person name="Abreu F."/>
            <person name="Lins U."/>
        </authorList>
    </citation>
    <scope>NUCLEOTIDE SEQUENCE [LARGE SCALE GENOMIC DNA]</scope>
    <source>
        <strain evidence="2 3">IT-1</strain>
    </source>
</reference>
<organism evidence="2 3">
    <name type="scientific">Magnetofaba australis IT-1</name>
    <dbReference type="NCBI Taxonomy" id="1434232"/>
    <lineage>
        <taxon>Bacteria</taxon>
        <taxon>Pseudomonadati</taxon>
        <taxon>Pseudomonadota</taxon>
        <taxon>Magnetococcia</taxon>
        <taxon>Magnetococcales</taxon>
        <taxon>Magnetococcaceae</taxon>
        <taxon>Magnetofaba</taxon>
    </lineage>
</organism>
<dbReference type="OrthoDB" id="7360432at2"/>
<sequence length="69" mass="7643">MPTAIHPDLLSPEERLDEIAEILAAGFLRLTEKRRLRTALNSQQNSLDSVSTQSLHGEHEQTANHGVTP</sequence>
<dbReference type="EMBL" id="LVJN01000003">
    <property type="protein sequence ID" value="OSM08738.1"/>
    <property type="molecule type" value="Genomic_DNA"/>
</dbReference>
<keyword evidence="3" id="KW-1185">Reference proteome</keyword>
<evidence type="ECO:0000256" key="1">
    <source>
        <dbReference type="SAM" id="MobiDB-lite"/>
    </source>
</evidence>
<feature type="compositionally biased region" description="Polar residues" evidence="1">
    <location>
        <begin position="40"/>
        <end position="55"/>
    </location>
</feature>
<evidence type="ECO:0000313" key="3">
    <source>
        <dbReference type="Proteomes" id="UP000194003"/>
    </source>
</evidence>
<dbReference type="Proteomes" id="UP000194003">
    <property type="component" value="Unassembled WGS sequence"/>
</dbReference>
<name>A0A1Y2KA87_9PROT</name>
<feature type="region of interest" description="Disordered" evidence="1">
    <location>
        <begin position="40"/>
        <end position="69"/>
    </location>
</feature>
<evidence type="ECO:0000313" key="2">
    <source>
        <dbReference type="EMBL" id="OSM08738.1"/>
    </source>
</evidence>
<protein>
    <submittedName>
        <fullName evidence="2">Uncharacterized protein</fullName>
    </submittedName>
</protein>
<comment type="caution">
    <text evidence="2">The sequence shown here is derived from an EMBL/GenBank/DDBJ whole genome shotgun (WGS) entry which is preliminary data.</text>
</comment>
<proteinExistence type="predicted"/>